<protein>
    <submittedName>
        <fullName evidence="2">Uncharacterized protein</fullName>
    </submittedName>
</protein>
<evidence type="ECO:0000313" key="3">
    <source>
        <dbReference type="Proteomes" id="UP000824782"/>
    </source>
</evidence>
<evidence type="ECO:0000313" key="2">
    <source>
        <dbReference type="EMBL" id="KAG8538505.1"/>
    </source>
</evidence>
<feature type="region of interest" description="Disordered" evidence="1">
    <location>
        <begin position="242"/>
        <end position="273"/>
    </location>
</feature>
<evidence type="ECO:0000256" key="1">
    <source>
        <dbReference type="SAM" id="MobiDB-lite"/>
    </source>
</evidence>
<dbReference type="EMBL" id="WNYA01020631">
    <property type="protein sequence ID" value="KAG8538505.1"/>
    <property type="molecule type" value="Genomic_DNA"/>
</dbReference>
<dbReference type="Proteomes" id="UP000824782">
    <property type="component" value="Unassembled WGS sequence"/>
</dbReference>
<sequence>MDGNGTRTHNYCGWGIHVGHRPGTCSRGGRGVRRLRPLVVLIPVVLREVTVLVGVGDPDHASRPGSSRSFLQGELDTLSRLQVVQALRQIRPLDGPAGSRCGSAGHIPLGLLLSASLFRDSVSESPAGGLTSALRLRGFRCWGSWLRFRLGSPWTTGRCRNRSRNHRRVRSHYSGASRPRSRSSRPRSRWSGHTRPRRWLSRSRGLPTWRLHVDPRYRDGSRDRDEEPPGWDLVLRHRLVACPGDEGPSQSSVQPMSSGGSSDGLRRDHHHSL</sequence>
<reference evidence="2" key="1">
    <citation type="thesis" date="2020" institute="ProQuest LLC" country="789 East Eisenhower Parkway, Ann Arbor, MI, USA">
        <title>Comparative Genomics and Chromosome Evolution.</title>
        <authorList>
            <person name="Mudd A.B."/>
        </authorList>
    </citation>
    <scope>NUCLEOTIDE SEQUENCE</scope>
    <source>
        <strain evidence="2">237g6f4</strain>
        <tissue evidence="2">Blood</tissue>
    </source>
</reference>
<dbReference type="AlphaFoldDB" id="A0AAV6YU64"/>
<feature type="region of interest" description="Disordered" evidence="1">
    <location>
        <begin position="161"/>
        <end position="197"/>
    </location>
</feature>
<gene>
    <name evidence="2" type="ORF">GDO81_022516</name>
</gene>
<feature type="compositionally biased region" description="Basic residues" evidence="1">
    <location>
        <begin position="179"/>
        <end position="197"/>
    </location>
</feature>
<keyword evidence="3" id="KW-1185">Reference proteome</keyword>
<feature type="compositionally biased region" description="Low complexity" evidence="1">
    <location>
        <begin position="247"/>
        <end position="260"/>
    </location>
</feature>
<name>A0AAV6YU64_ENGPU</name>
<organism evidence="2 3">
    <name type="scientific">Engystomops pustulosus</name>
    <name type="common">Tungara frog</name>
    <name type="synonym">Physalaemus pustulosus</name>
    <dbReference type="NCBI Taxonomy" id="76066"/>
    <lineage>
        <taxon>Eukaryota</taxon>
        <taxon>Metazoa</taxon>
        <taxon>Chordata</taxon>
        <taxon>Craniata</taxon>
        <taxon>Vertebrata</taxon>
        <taxon>Euteleostomi</taxon>
        <taxon>Amphibia</taxon>
        <taxon>Batrachia</taxon>
        <taxon>Anura</taxon>
        <taxon>Neobatrachia</taxon>
        <taxon>Hyloidea</taxon>
        <taxon>Leptodactylidae</taxon>
        <taxon>Leiuperinae</taxon>
        <taxon>Engystomops</taxon>
    </lineage>
</organism>
<proteinExistence type="predicted"/>
<accession>A0AAV6YU64</accession>
<feature type="compositionally biased region" description="Basic residues" evidence="1">
    <location>
        <begin position="161"/>
        <end position="171"/>
    </location>
</feature>
<comment type="caution">
    <text evidence="2">The sequence shown here is derived from an EMBL/GenBank/DDBJ whole genome shotgun (WGS) entry which is preliminary data.</text>
</comment>